<accession>A0AAV7MT99</accession>
<organism evidence="2 3">
    <name type="scientific">Pleurodeles waltl</name>
    <name type="common">Iberian ribbed newt</name>
    <dbReference type="NCBI Taxonomy" id="8319"/>
    <lineage>
        <taxon>Eukaryota</taxon>
        <taxon>Metazoa</taxon>
        <taxon>Chordata</taxon>
        <taxon>Craniata</taxon>
        <taxon>Vertebrata</taxon>
        <taxon>Euteleostomi</taxon>
        <taxon>Amphibia</taxon>
        <taxon>Batrachia</taxon>
        <taxon>Caudata</taxon>
        <taxon>Salamandroidea</taxon>
        <taxon>Salamandridae</taxon>
        <taxon>Pleurodelinae</taxon>
        <taxon>Pleurodeles</taxon>
    </lineage>
</organism>
<dbReference type="Proteomes" id="UP001066276">
    <property type="component" value="Chromosome 9"/>
</dbReference>
<dbReference type="AlphaFoldDB" id="A0AAV7MT99"/>
<feature type="compositionally biased region" description="Basic and acidic residues" evidence="1">
    <location>
        <begin position="1"/>
        <end position="13"/>
    </location>
</feature>
<sequence length="259" mass="27608">MAEERAGQVERSVRAPLATRYNKVLRPAGDAPFYGRGEGGPSGEKRPCSTGNPLQQSPASRRGAPFYGRGEGGPSGEKRPCSPGNPLQQSPMIVKERSWGSAAAVRARGLVSVVHRWQLKDPSVKKMCLWTDLLPKIILSTVAASLRKSLTQVSPSVPVTMPASIKSTTSVMMTTSLDGKNHDVNTVVLDSITDALVDKDSIWGSFFNEPFGGPADGPVNYPSTVAKGTIFISGNGIPMPVLQDISKVSPLPPVFLLEK</sequence>
<evidence type="ECO:0000313" key="2">
    <source>
        <dbReference type="EMBL" id="KAJ1106507.1"/>
    </source>
</evidence>
<evidence type="ECO:0000256" key="1">
    <source>
        <dbReference type="SAM" id="MobiDB-lite"/>
    </source>
</evidence>
<protein>
    <submittedName>
        <fullName evidence="2">Uncharacterized protein</fullName>
    </submittedName>
</protein>
<evidence type="ECO:0000313" key="3">
    <source>
        <dbReference type="Proteomes" id="UP001066276"/>
    </source>
</evidence>
<feature type="compositionally biased region" description="Polar residues" evidence="1">
    <location>
        <begin position="49"/>
        <end position="59"/>
    </location>
</feature>
<keyword evidence="3" id="KW-1185">Reference proteome</keyword>
<dbReference type="EMBL" id="JANPWB010000013">
    <property type="protein sequence ID" value="KAJ1106507.1"/>
    <property type="molecule type" value="Genomic_DNA"/>
</dbReference>
<proteinExistence type="predicted"/>
<name>A0AAV7MT99_PLEWA</name>
<feature type="region of interest" description="Disordered" evidence="1">
    <location>
        <begin position="1"/>
        <end position="89"/>
    </location>
</feature>
<reference evidence="2" key="1">
    <citation type="journal article" date="2022" name="bioRxiv">
        <title>Sequencing and chromosome-scale assembly of the giantPleurodeles waltlgenome.</title>
        <authorList>
            <person name="Brown T."/>
            <person name="Elewa A."/>
            <person name="Iarovenko S."/>
            <person name="Subramanian E."/>
            <person name="Araus A.J."/>
            <person name="Petzold A."/>
            <person name="Susuki M."/>
            <person name="Suzuki K.-i.T."/>
            <person name="Hayashi T."/>
            <person name="Toyoda A."/>
            <person name="Oliveira C."/>
            <person name="Osipova E."/>
            <person name="Leigh N.D."/>
            <person name="Simon A."/>
            <person name="Yun M.H."/>
        </authorList>
    </citation>
    <scope>NUCLEOTIDE SEQUENCE</scope>
    <source>
        <strain evidence="2">20211129_DDA</strain>
        <tissue evidence="2">Liver</tissue>
    </source>
</reference>
<comment type="caution">
    <text evidence="2">The sequence shown here is derived from an EMBL/GenBank/DDBJ whole genome shotgun (WGS) entry which is preliminary data.</text>
</comment>
<gene>
    <name evidence="2" type="ORF">NDU88_003908</name>
</gene>